<accession>A0A1M6IXK7</accession>
<protein>
    <submittedName>
        <fullName evidence="1">Fas apoptotic inhibitory molecule (FAIM1)</fullName>
    </submittedName>
</protein>
<sequence>MAKQYWQTQAGNRSYCIEMFHGGFSGKVIVYTNDRKILEGIEMTKDGDMIWFTIDDHQFLIYAKQKFLNMKYVLIIDNRSVETGEIQDYFEKFQKEKVEWDLKREKGRFSFVFWNDIFSPGHFTRYCSSNLHCI</sequence>
<evidence type="ECO:0000313" key="1">
    <source>
        <dbReference type="EMBL" id="SHJ39144.1"/>
    </source>
</evidence>
<dbReference type="InterPro" id="IPR010695">
    <property type="entry name" value="FAIM1"/>
</dbReference>
<keyword evidence="2" id="KW-1185">Reference proteome</keyword>
<dbReference type="EMBL" id="FQZV01000023">
    <property type="protein sequence ID" value="SHJ39144.1"/>
    <property type="molecule type" value="Genomic_DNA"/>
</dbReference>
<name>A0A1M6IXK7_9FIRM</name>
<dbReference type="InterPro" id="IPR038513">
    <property type="entry name" value="FAIM1_dom_sf"/>
</dbReference>
<dbReference type="Pfam" id="PF06905">
    <property type="entry name" value="FAIM1"/>
    <property type="match status" value="1"/>
</dbReference>
<dbReference type="AlphaFoldDB" id="A0A1M6IXK7"/>
<organism evidence="1 2">
    <name type="scientific">Geosporobacter subterraneus DSM 17957</name>
    <dbReference type="NCBI Taxonomy" id="1121919"/>
    <lineage>
        <taxon>Bacteria</taxon>
        <taxon>Bacillati</taxon>
        <taxon>Bacillota</taxon>
        <taxon>Clostridia</taxon>
        <taxon>Peptostreptococcales</taxon>
        <taxon>Thermotaleaceae</taxon>
        <taxon>Geosporobacter</taxon>
    </lineage>
</organism>
<gene>
    <name evidence="1" type="ORF">SAMN02745975_01979</name>
</gene>
<proteinExistence type="predicted"/>
<reference evidence="2" key="1">
    <citation type="submission" date="2016-11" db="EMBL/GenBank/DDBJ databases">
        <authorList>
            <person name="Varghese N."/>
            <person name="Submissions S."/>
        </authorList>
    </citation>
    <scope>NUCLEOTIDE SEQUENCE [LARGE SCALE GENOMIC DNA]</scope>
    <source>
        <strain evidence="2">DSM 17957</strain>
    </source>
</reference>
<dbReference type="Gene3D" id="2.40.128.180">
    <property type="match status" value="1"/>
</dbReference>
<dbReference type="RefSeq" id="WP_110941122.1">
    <property type="nucleotide sequence ID" value="NZ_FQZV01000023.1"/>
</dbReference>
<dbReference type="Proteomes" id="UP000184536">
    <property type="component" value="Unassembled WGS sequence"/>
</dbReference>
<evidence type="ECO:0000313" key="2">
    <source>
        <dbReference type="Proteomes" id="UP000184536"/>
    </source>
</evidence>